<sequence>MEFIKVVCGDGAMCIVLWPAIHRCALLMEVMEDFALNGRVNPQIVVPPIKTRKMLKILEWADYDHSYPHEDTDELPTWHANYLNMSHRSLLKLWKGAIYMKAPRLVRLIDKFIRCIILGKPLGTVKPLKIQLNLTAAQRKQLIEDGATVESIQKFCVQHGPNQHSNANEDNETTE</sequence>
<dbReference type="InterPro" id="IPR011333">
    <property type="entry name" value="SKP1/BTB/POZ_sf"/>
</dbReference>
<name>A0AAU9FJ93_DROMD</name>
<dbReference type="Proteomes" id="UP001500889">
    <property type="component" value="Chromosome U"/>
</dbReference>
<evidence type="ECO:0000313" key="1">
    <source>
        <dbReference type="EMBL" id="BFF95813.1"/>
    </source>
</evidence>
<evidence type="ECO:0000313" key="2">
    <source>
        <dbReference type="Proteomes" id="UP001500889"/>
    </source>
</evidence>
<reference evidence="1 2" key="1">
    <citation type="submission" date="2024-02" db="EMBL/GenBank/DDBJ databases">
        <title>A chromosome-level genome assembly of Drosophila madeirensis, a fruit fly species endemic to Madeira island.</title>
        <authorList>
            <person name="Tomihara K."/>
            <person name="Llopart A."/>
            <person name="Yamamoto D."/>
        </authorList>
    </citation>
    <scope>NUCLEOTIDE SEQUENCE [LARGE SCALE GENOMIC DNA]</scope>
    <source>
        <strain evidence="1 2">RF1</strain>
    </source>
</reference>
<keyword evidence="2" id="KW-1185">Reference proteome</keyword>
<evidence type="ECO:0008006" key="3">
    <source>
        <dbReference type="Google" id="ProtNLM"/>
    </source>
</evidence>
<accession>A0AAU9FJ93</accession>
<dbReference type="SUPFAM" id="SSF81382">
    <property type="entry name" value="Skp1 dimerisation domain-like"/>
    <property type="match status" value="1"/>
</dbReference>
<protein>
    <recommendedName>
        <fullName evidence="3">SKP1 component POZ domain-containing protein</fullName>
    </recommendedName>
</protein>
<dbReference type="AlphaFoldDB" id="A0AAU9FJ93"/>
<dbReference type="SUPFAM" id="SSF54695">
    <property type="entry name" value="POZ domain"/>
    <property type="match status" value="1"/>
</dbReference>
<dbReference type="EMBL" id="AP029264">
    <property type="protein sequence ID" value="BFF95813.1"/>
    <property type="molecule type" value="Genomic_DNA"/>
</dbReference>
<dbReference type="GO" id="GO:0006511">
    <property type="term" value="P:ubiquitin-dependent protein catabolic process"/>
    <property type="evidence" value="ECO:0007669"/>
    <property type="project" value="InterPro"/>
</dbReference>
<dbReference type="Gene3D" id="3.30.710.10">
    <property type="entry name" value="Potassium Channel Kv1.1, Chain A"/>
    <property type="match status" value="1"/>
</dbReference>
<organism evidence="1 2">
    <name type="scientific">Drosophila madeirensis</name>
    <name type="common">Fruit fly</name>
    <dbReference type="NCBI Taxonomy" id="30013"/>
    <lineage>
        <taxon>Eukaryota</taxon>
        <taxon>Metazoa</taxon>
        <taxon>Ecdysozoa</taxon>
        <taxon>Arthropoda</taxon>
        <taxon>Hexapoda</taxon>
        <taxon>Insecta</taxon>
        <taxon>Pterygota</taxon>
        <taxon>Neoptera</taxon>
        <taxon>Endopterygota</taxon>
        <taxon>Diptera</taxon>
        <taxon>Brachycera</taxon>
        <taxon>Muscomorpha</taxon>
        <taxon>Ephydroidea</taxon>
        <taxon>Drosophilidae</taxon>
        <taxon>Drosophila</taxon>
        <taxon>Sophophora</taxon>
    </lineage>
</organism>
<gene>
    <name evidence="1" type="ORF">DMAD_13139</name>
</gene>
<dbReference type="InterPro" id="IPR036296">
    <property type="entry name" value="SKP1-like_dim_sf"/>
</dbReference>
<proteinExistence type="predicted"/>